<evidence type="ECO:0000256" key="4">
    <source>
        <dbReference type="ARBA" id="ARBA00023125"/>
    </source>
</evidence>
<accession>A0AAN5IBR2</accession>
<keyword evidence="3" id="KW-0805">Transcription regulation</keyword>
<evidence type="ECO:0000259" key="7">
    <source>
        <dbReference type="SMART" id="SM01267"/>
    </source>
</evidence>
<dbReference type="InterPro" id="IPR036358">
    <property type="entry name" value="BTD_sf"/>
</dbReference>
<protein>
    <submittedName>
        <fullName evidence="9">Uncharacterized protein</fullName>
    </submittedName>
</protein>
<proteinExistence type="inferred from homology"/>
<dbReference type="Proteomes" id="UP001328107">
    <property type="component" value="Unassembled WGS sequence"/>
</dbReference>
<dbReference type="AlphaFoldDB" id="A0AAN5IBR2"/>
<keyword evidence="10" id="KW-1185">Reference proteome</keyword>
<dbReference type="SUPFAM" id="SSF49417">
    <property type="entry name" value="p53-like transcription factors"/>
    <property type="match status" value="1"/>
</dbReference>
<dbReference type="GO" id="GO:0000978">
    <property type="term" value="F:RNA polymerase II cis-regulatory region sequence-specific DNA binding"/>
    <property type="evidence" value="ECO:0007669"/>
    <property type="project" value="InterPro"/>
</dbReference>
<dbReference type="GO" id="GO:0005634">
    <property type="term" value="C:nucleus"/>
    <property type="evidence" value="ECO:0007669"/>
    <property type="project" value="UniProtKB-SubCell"/>
</dbReference>
<organism evidence="9 10">
    <name type="scientific">Pristionchus mayeri</name>
    <dbReference type="NCBI Taxonomy" id="1317129"/>
    <lineage>
        <taxon>Eukaryota</taxon>
        <taxon>Metazoa</taxon>
        <taxon>Ecdysozoa</taxon>
        <taxon>Nematoda</taxon>
        <taxon>Chromadorea</taxon>
        <taxon>Rhabditida</taxon>
        <taxon>Rhabditina</taxon>
        <taxon>Diplogasteromorpha</taxon>
        <taxon>Diplogasteroidea</taxon>
        <taxon>Neodiplogasteridae</taxon>
        <taxon>Pristionchus</taxon>
    </lineage>
</organism>
<dbReference type="GO" id="GO:0001228">
    <property type="term" value="F:DNA-binding transcription activator activity, RNA polymerase II-specific"/>
    <property type="evidence" value="ECO:0007669"/>
    <property type="project" value="InterPro"/>
</dbReference>
<comment type="similarity">
    <text evidence="2">Belongs to the Su(H) family.</text>
</comment>
<feature type="domain" description="Beta-trefoil DNA-binding" evidence="8">
    <location>
        <begin position="89"/>
        <end position="208"/>
    </location>
</feature>
<dbReference type="EMBL" id="BTRK01000006">
    <property type="protein sequence ID" value="GMR58335.1"/>
    <property type="molecule type" value="Genomic_DNA"/>
</dbReference>
<feature type="domain" description="RBP-J/Cbf11/Cbf12 DNA binding" evidence="7">
    <location>
        <begin position="1"/>
        <end position="85"/>
    </location>
</feature>
<gene>
    <name evidence="9" type="ORF">PMAYCL1PPCAC_28530</name>
</gene>
<dbReference type="SMART" id="SM01268">
    <property type="entry name" value="BTD"/>
    <property type="match status" value="1"/>
</dbReference>
<evidence type="ECO:0000256" key="3">
    <source>
        <dbReference type="ARBA" id="ARBA00023015"/>
    </source>
</evidence>
<evidence type="ECO:0000256" key="2">
    <source>
        <dbReference type="ARBA" id="ARBA00009704"/>
    </source>
</evidence>
<comment type="subcellular location">
    <subcellularLocation>
        <location evidence="1">Nucleus</location>
    </subcellularLocation>
</comment>
<dbReference type="InterPro" id="IPR008967">
    <property type="entry name" value="p53-like_TF_DNA-bd_sf"/>
</dbReference>
<dbReference type="Gene3D" id="2.80.10.50">
    <property type="match status" value="1"/>
</dbReference>
<comment type="caution">
    <text evidence="9">The sequence shown here is derived from an EMBL/GenBank/DDBJ whole genome shotgun (WGS) entry which is preliminary data.</text>
</comment>
<dbReference type="SUPFAM" id="SSF110217">
    <property type="entry name" value="DNA-binding protein LAG-1 (CSL)"/>
    <property type="match status" value="1"/>
</dbReference>
<dbReference type="InterPro" id="IPR015350">
    <property type="entry name" value="Beta-trefoil_DNA-bd_dom"/>
</dbReference>
<evidence type="ECO:0000313" key="9">
    <source>
        <dbReference type="EMBL" id="GMR58335.1"/>
    </source>
</evidence>
<keyword evidence="5" id="KW-0804">Transcription</keyword>
<evidence type="ECO:0000256" key="6">
    <source>
        <dbReference type="ARBA" id="ARBA00023242"/>
    </source>
</evidence>
<dbReference type="InterPro" id="IPR040159">
    <property type="entry name" value="CLS_fam"/>
</dbReference>
<reference evidence="10" key="1">
    <citation type="submission" date="2022-10" db="EMBL/GenBank/DDBJ databases">
        <title>Genome assembly of Pristionchus species.</title>
        <authorList>
            <person name="Yoshida K."/>
            <person name="Sommer R.J."/>
        </authorList>
    </citation>
    <scope>NUCLEOTIDE SEQUENCE [LARGE SCALE GENOMIC DNA]</scope>
    <source>
        <strain evidence="10">RS5460</strain>
    </source>
</reference>
<dbReference type="InterPro" id="IPR015351">
    <property type="entry name" value="RBP-J/Cbf11/Cbf12_DNA-bd"/>
</dbReference>
<feature type="non-terminal residue" evidence="9">
    <location>
        <position position="1"/>
    </location>
</feature>
<evidence type="ECO:0000259" key="8">
    <source>
        <dbReference type="SMART" id="SM01268"/>
    </source>
</evidence>
<dbReference type="Pfam" id="PF09271">
    <property type="entry name" value="LAG1-DNAbind"/>
    <property type="match status" value="1"/>
</dbReference>
<keyword evidence="6" id="KW-0539">Nucleus</keyword>
<evidence type="ECO:0000313" key="10">
    <source>
        <dbReference type="Proteomes" id="UP001328107"/>
    </source>
</evidence>
<evidence type="ECO:0000256" key="1">
    <source>
        <dbReference type="ARBA" id="ARBA00004123"/>
    </source>
</evidence>
<keyword evidence="4" id="KW-0238">DNA-binding</keyword>
<name>A0AAN5IBR2_9BILA</name>
<dbReference type="PANTHER" id="PTHR10665">
    <property type="entry name" value="RECOMBINING BINDING PROTEIN SUPPRESSOR OF HAIRLESS"/>
    <property type="match status" value="1"/>
</dbReference>
<dbReference type="Pfam" id="PF09270">
    <property type="entry name" value="BTD"/>
    <property type="match status" value="1"/>
</dbReference>
<dbReference type="SMART" id="SM01267">
    <property type="entry name" value="LAG1_DNAbind"/>
    <property type="match status" value="1"/>
</dbReference>
<evidence type="ECO:0000256" key="5">
    <source>
        <dbReference type="ARBA" id="ARBA00023163"/>
    </source>
</evidence>
<feature type="non-terminal residue" evidence="9">
    <location>
        <position position="208"/>
    </location>
</feature>
<sequence length="208" mass="23562">QDSKLYAFIGTGYSEQDPHKLDFTNQQDQHMIKSLFVSDTDKRKFFELRLNLVYRGPIDVGSFSSSRVKVISKPSKKKERVKTTDCKSLCIASGSKVALFKRARGQLASTRYLHVDNNTFTVSESEWSAFKIYLCPEGTDDEANKDDDYQTETDEGYVHYGSVIKLVDSASGISLPKMIIRKIDDTTTLLEHSEEPVSQLHKCAFEVI</sequence>